<dbReference type="KEGG" id="acad:UA74_11200"/>
<evidence type="ECO:0000313" key="3">
    <source>
        <dbReference type="Proteomes" id="UP000185511"/>
    </source>
</evidence>
<organism evidence="2 3">
    <name type="scientific">Actinoalloteichus fjordicus</name>
    <dbReference type="NCBI Taxonomy" id="1612552"/>
    <lineage>
        <taxon>Bacteria</taxon>
        <taxon>Bacillati</taxon>
        <taxon>Actinomycetota</taxon>
        <taxon>Actinomycetes</taxon>
        <taxon>Pseudonocardiales</taxon>
        <taxon>Pseudonocardiaceae</taxon>
        <taxon>Actinoalloteichus</taxon>
    </lineage>
</organism>
<reference evidence="3" key="1">
    <citation type="submission" date="2016-06" db="EMBL/GenBank/DDBJ databases">
        <title>Complete genome sequence of Actinoalloteichus fjordicus DSM 46855 (=ADI127-17), type strain of the new species Actinoalloteichus fjordicus.</title>
        <authorList>
            <person name="Ruckert C."/>
            <person name="Nouioui I."/>
            <person name="Willmese J."/>
            <person name="van Wezel G."/>
            <person name="Klenk H.-P."/>
            <person name="Kalinowski J."/>
            <person name="Zotchev S.B."/>
        </authorList>
    </citation>
    <scope>NUCLEOTIDE SEQUENCE [LARGE SCALE GENOMIC DNA]</scope>
    <source>
        <strain evidence="3">ADI127-7</strain>
    </source>
</reference>
<name>A0AAC9PRR9_9PSEU</name>
<protein>
    <submittedName>
        <fullName evidence="2">Uncharacterized protein</fullName>
    </submittedName>
</protein>
<dbReference type="AlphaFoldDB" id="A0AAC9PRR9"/>
<accession>A0AAC9PRR9</accession>
<keyword evidence="3" id="KW-1185">Reference proteome</keyword>
<dbReference type="RefSeq" id="WP_075764337.1">
    <property type="nucleotide sequence ID" value="NZ_CP016076.1"/>
</dbReference>
<dbReference type="Proteomes" id="UP000185511">
    <property type="component" value="Chromosome"/>
</dbReference>
<proteinExistence type="predicted"/>
<gene>
    <name evidence="2" type="ORF">UA74_11200</name>
</gene>
<dbReference type="EMBL" id="CP016076">
    <property type="protein sequence ID" value="APU14300.1"/>
    <property type="molecule type" value="Genomic_DNA"/>
</dbReference>
<evidence type="ECO:0000313" key="2">
    <source>
        <dbReference type="EMBL" id="APU14300.1"/>
    </source>
</evidence>
<feature type="region of interest" description="Disordered" evidence="1">
    <location>
        <begin position="1"/>
        <end position="20"/>
    </location>
</feature>
<evidence type="ECO:0000256" key="1">
    <source>
        <dbReference type="SAM" id="MobiDB-lite"/>
    </source>
</evidence>
<sequence>MASFVSDDAISTHSSITIPEETPVEVHVSADGTEVNVSFGVNQRVMLDLHHSSYAVLLDSLLHTREVQQAKYEKALAESRAALAAMVAQQRPAGDKH</sequence>